<comment type="caution">
    <text evidence="1">The sequence shown here is derived from an EMBL/GenBank/DDBJ whole genome shotgun (WGS) entry which is preliminary data.</text>
</comment>
<sequence>MFFIFVLAIQIIVVYNLFIRDHYPTLIKRRPILILNQSPLFERHFNCPVCGKQFTSMSVRSSAINVAEVESDKHIIYHGPSPLHYIITVCPSCLYAAPYSKFDQPLADHLGHKILAGLKNHKNLPFFGGPRDLKQSLLAFNLSIETARMKNLPASEIAGLILCMAWIARESGHDDIEQRCLNQAMECYIHAYTSETEGKLSDVQLAYIIGDIQRRTGNDQEAVVWLNQALHSKNIKAYPDIEKQARDVWATIRGKV</sequence>
<name>A0A0W8E9N9_9ZZZZ</name>
<dbReference type="SUPFAM" id="SSF81901">
    <property type="entry name" value="HCP-like"/>
    <property type="match status" value="1"/>
</dbReference>
<gene>
    <name evidence="1" type="ORF">ASZ90_017249</name>
</gene>
<dbReference type="Pfam" id="PF09986">
    <property type="entry name" value="DUF2225"/>
    <property type="match status" value="1"/>
</dbReference>
<evidence type="ECO:0008006" key="2">
    <source>
        <dbReference type="Google" id="ProtNLM"/>
    </source>
</evidence>
<proteinExistence type="predicted"/>
<reference evidence="1" key="1">
    <citation type="journal article" date="2015" name="Proc. Natl. Acad. Sci. U.S.A.">
        <title>Networks of energetic and metabolic interactions define dynamics in microbial communities.</title>
        <authorList>
            <person name="Embree M."/>
            <person name="Liu J.K."/>
            <person name="Al-Bassam M.M."/>
            <person name="Zengler K."/>
        </authorList>
    </citation>
    <scope>NUCLEOTIDE SEQUENCE</scope>
</reference>
<evidence type="ECO:0000313" key="1">
    <source>
        <dbReference type="EMBL" id="KUG05359.1"/>
    </source>
</evidence>
<dbReference type="EMBL" id="LNQE01001819">
    <property type="protein sequence ID" value="KUG05359.1"/>
    <property type="molecule type" value="Genomic_DNA"/>
</dbReference>
<organism evidence="1">
    <name type="scientific">hydrocarbon metagenome</name>
    <dbReference type="NCBI Taxonomy" id="938273"/>
    <lineage>
        <taxon>unclassified sequences</taxon>
        <taxon>metagenomes</taxon>
        <taxon>ecological metagenomes</taxon>
    </lineage>
</organism>
<dbReference type="AlphaFoldDB" id="A0A0W8E9N9"/>
<accession>A0A0W8E9N9</accession>
<protein>
    <recommendedName>
        <fullName evidence="2">DUF2225 domain-containing protein</fullName>
    </recommendedName>
</protein>
<dbReference type="InterPro" id="IPR018708">
    <property type="entry name" value="DUF2225"/>
</dbReference>